<feature type="domain" description="DUF4167" evidence="2">
    <location>
        <begin position="2"/>
        <end position="62"/>
    </location>
</feature>
<gene>
    <name evidence="3" type="ORF">SAMN05216257_102528</name>
</gene>
<proteinExistence type="predicted"/>
<evidence type="ECO:0000256" key="1">
    <source>
        <dbReference type="SAM" id="MobiDB-lite"/>
    </source>
</evidence>
<dbReference type="STRING" id="990712.SAMN05216257_102528"/>
<protein>
    <recommendedName>
        <fullName evidence="2">DUF4167 domain-containing protein</fullName>
    </recommendedName>
</protein>
<dbReference type="AlphaFoldDB" id="A0A1G9BFI8"/>
<organism evidence="3 4">
    <name type="scientific">Meinhardsimonia xiamenensis</name>
    <dbReference type="NCBI Taxonomy" id="990712"/>
    <lineage>
        <taxon>Bacteria</taxon>
        <taxon>Pseudomonadati</taxon>
        <taxon>Pseudomonadota</taxon>
        <taxon>Alphaproteobacteria</taxon>
        <taxon>Rhodobacterales</taxon>
        <taxon>Paracoccaceae</taxon>
        <taxon>Meinhardsimonia</taxon>
    </lineage>
</organism>
<feature type="compositionally biased region" description="Basic and acidic residues" evidence="1">
    <location>
        <begin position="137"/>
        <end position="147"/>
    </location>
</feature>
<accession>A0A1G9BFI8</accession>
<name>A0A1G9BFI8_9RHOB</name>
<dbReference type="EMBL" id="FNFV01000002">
    <property type="protein sequence ID" value="SDK38298.1"/>
    <property type="molecule type" value="Genomic_DNA"/>
</dbReference>
<evidence type="ECO:0000259" key="2">
    <source>
        <dbReference type="Pfam" id="PF13763"/>
    </source>
</evidence>
<feature type="compositionally biased region" description="Low complexity" evidence="1">
    <location>
        <begin position="159"/>
        <end position="181"/>
    </location>
</feature>
<evidence type="ECO:0000313" key="4">
    <source>
        <dbReference type="Proteomes" id="UP000199328"/>
    </source>
</evidence>
<reference evidence="4" key="1">
    <citation type="submission" date="2016-10" db="EMBL/GenBank/DDBJ databases">
        <authorList>
            <person name="Varghese N."/>
            <person name="Submissions S."/>
        </authorList>
    </citation>
    <scope>NUCLEOTIDE SEQUENCE [LARGE SCALE GENOMIC DNA]</scope>
    <source>
        <strain evidence="4">CGMCC 1.10789</strain>
    </source>
</reference>
<sequence>MGNIVNRVFESSGPEGKVRGTPQQIIEKYNQLARDAQLANDRVAMENFQQHAEHYMRLLNEALREQEARREAQEAQARERREAREARNAAPADEGAGGIPDVIDMDDEETSGLVETPEAAVSEPPPAGQEPAAEDAEAQHGKPEDPPQKPARRRRSTRQSRTSKAASAAATATPAETGADTGADKGAETSSETGADTPAGASERIENKPAAE</sequence>
<dbReference type="Proteomes" id="UP000199328">
    <property type="component" value="Unassembled WGS sequence"/>
</dbReference>
<feature type="compositionally biased region" description="Basic and acidic residues" evidence="1">
    <location>
        <begin position="203"/>
        <end position="212"/>
    </location>
</feature>
<feature type="region of interest" description="Disordered" evidence="1">
    <location>
        <begin position="65"/>
        <end position="212"/>
    </location>
</feature>
<keyword evidence="4" id="KW-1185">Reference proteome</keyword>
<feature type="compositionally biased region" description="Basic and acidic residues" evidence="1">
    <location>
        <begin position="65"/>
        <end position="87"/>
    </location>
</feature>
<dbReference type="Pfam" id="PF13763">
    <property type="entry name" value="DUF4167"/>
    <property type="match status" value="1"/>
</dbReference>
<dbReference type="InterPro" id="IPR025430">
    <property type="entry name" value="DUF4167"/>
</dbReference>
<evidence type="ECO:0000313" key="3">
    <source>
        <dbReference type="EMBL" id="SDK38298.1"/>
    </source>
</evidence>